<accession>A0ABN8CU60</accession>
<proteinExistence type="predicted"/>
<evidence type="ECO:0000256" key="1">
    <source>
        <dbReference type="SAM" id="SignalP"/>
    </source>
</evidence>
<organism evidence="2 3">
    <name type="scientific">Peronospora belbahrii</name>
    <dbReference type="NCBI Taxonomy" id="622444"/>
    <lineage>
        <taxon>Eukaryota</taxon>
        <taxon>Sar</taxon>
        <taxon>Stramenopiles</taxon>
        <taxon>Oomycota</taxon>
        <taxon>Peronosporomycetes</taxon>
        <taxon>Peronosporales</taxon>
        <taxon>Peronosporaceae</taxon>
        <taxon>Peronospora</taxon>
    </lineage>
</organism>
<dbReference type="EMBL" id="CAKLCB010000170">
    <property type="protein sequence ID" value="CAH0516502.1"/>
    <property type="molecule type" value="Genomic_DNA"/>
</dbReference>
<keyword evidence="3" id="KW-1185">Reference proteome</keyword>
<protein>
    <recommendedName>
        <fullName evidence="4">RxLR effector protein</fullName>
    </recommendedName>
</protein>
<comment type="caution">
    <text evidence="2">The sequence shown here is derived from an EMBL/GenBank/DDBJ whole genome shotgun (WGS) entry which is preliminary data.</text>
</comment>
<evidence type="ECO:0000313" key="3">
    <source>
        <dbReference type="Proteomes" id="UP001158986"/>
    </source>
</evidence>
<reference evidence="2 3" key="1">
    <citation type="submission" date="2021-11" db="EMBL/GenBank/DDBJ databases">
        <authorList>
            <person name="Islam A."/>
            <person name="Islam S."/>
            <person name="Flora M.S."/>
            <person name="Rahman M."/>
            <person name="Ziaur R.M."/>
            <person name="Epstein J.H."/>
            <person name="Hassan M."/>
            <person name="Klassen M."/>
            <person name="Woodard K."/>
            <person name="Webb A."/>
            <person name="Webby R.J."/>
            <person name="El Zowalaty M.E."/>
        </authorList>
    </citation>
    <scope>NUCLEOTIDE SEQUENCE [LARGE SCALE GENOMIC DNA]</scope>
    <source>
        <strain evidence="2">Pbs1</strain>
    </source>
</reference>
<dbReference type="PROSITE" id="PS51257">
    <property type="entry name" value="PROKAR_LIPOPROTEIN"/>
    <property type="match status" value="1"/>
</dbReference>
<feature type="signal peptide" evidence="1">
    <location>
        <begin position="1"/>
        <end position="29"/>
    </location>
</feature>
<feature type="chain" id="PRO_5046884829" description="RxLR effector protein" evidence="1">
    <location>
        <begin position="30"/>
        <end position="262"/>
    </location>
</feature>
<gene>
    <name evidence="2" type="ORF">PBS001_LOCUS3168</name>
</gene>
<keyword evidence="1" id="KW-0732">Signal</keyword>
<dbReference type="Proteomes" id="UP001158986">
    <property type="component" value="Unassembled WGS sequence"/>
</dbReference>
<sequence length="262" mass="29905">MKLEILRMAIKWSLVVFALLGCCSSPSVATSQLMFKGAAIDSSRASTSRNTPDDIALLKRHLRSNVAMATEVDSPLIEAATGISLWERFKQKLFGKEISMQTDTLRPPSEKMVKKYFAKFKLKKKTLDDLFESPAFVSWVQKNKYNALDVTLKLDNIIKGKKPVLAHEEVSSIGHVGKNIKVKRYVLGKEKLQSEDYAQELKDIARDLQDAQLAWIKDRNTNGIYFIRTVTENFNRPIDKETIDQLKEIKELYMKRYGNQIG</sequence>
<name>A0ABN8CU60_9STRA</name>
<evidence type="ECO:0008006" key="4">
    <source>
        <dbReference type="Google" id="ProtNLM"/>
    </source>
</evidence>
<evidence type="ECO:0000313" key="2">
    <source>
        <dbReference type="EMBL" id="CAH0516502.1"/>
    </source>
</evidence>